<keyword evidence="3" id="KW-1185">Reference proteome</keyword>
<comment type="caution">
    <text evidence="2">The sequence shown here is derived from an EMBL/GenBank/DDBJ whole genome shotgun (WGS) entry which is preliminary data.</text>
</comment>
<accession>W9XNI8</accession>
<feature type="region of interest" description="Disordered" evidence="1">
    <location>
        <begin position="157"/>
        <end position="233"/>
    </location>
</feature>
<proteinExistence type="predicted"/>
<evidence type="ECO:0000256" key="1">
    <source>
        <dbReference type="SAM" id="MobiDB-lite"/>
    </source>
</evidence>
<feature type="compositionally biased region" description="Polar residues" evidence="1">
    <location>
        <begin position="157"/>
        <end position="178"/>
    </location>
</feature>
<dbReference type="EMBL" id="AMWN01000011">
    <property type="protein sequence ID" value="EXJ78865.1"/>
    <property type="molecule type" value="Genomic_DNA"/>
</dbReference>
<dbReference type="AlphaFoldDB" id="W9XNI8"/>
<sequence>MSSPADALGIKRKLSPDSETSAQPVSKQQRGSPATIPSTALSYPVRSRDDDDNPGTNRNVAAGNVAEQQPSSNEERGDTETSSSASARGDMGELGPGINVSTGSIAEEHNIDEENRQTPLTTDDAAKAHADKIKAATTRLLDLGRNRRIQAIFQEAEQSNPSLHPRSTTMQESGSQVHQEPGARMEQVSRQNAETTTGAGMADMATPTTLPLPSTVTTQATSGASGAPARRRVSRRARTAVTAPAITAPVTAPAVPVPVPAMPATPVPAFANPVPMAPALPLPFQPMPVLPALLDSVMAYLPPDNDSYVNLLTPAEFESVSQQHWQLLVPRVQGRFNPFILYDDQIHYLPGHSVEARVQAMNLGLFIPRIDISITNVTDRWIHPAHGEDVATLRQLIPEYYSTQLFLHYQLRTLRNGVDRDFAIEWWWQVTPERASRIPVTHPTNMLEFERYVSALRDEVRFMVERRLPQGFFLPRVLIGRFFGLGWWSPV</sequence>
<dbReference type="Proteomes" id="UP000019484">
    <property type="component" value="Unassembled WGS sequence"/>
</dbReference>
<feature type="compositionally biased region" description="Polar residues" evidence="1">
    <location>
        <begin position="17"/>
        <end position="41"/>
    </location>
</feature>
<name>W9XNI8_9EURO</name>
<gene>
    <name evidence="2" type="ORF">A1O1_09267</name>
</gene>
<protein>
    <submittedName>
        <fullName evidence="2">Uncharacterized protein</fullName>
    </submittedName>
</protein>
<evidence type="ECO:0000313" key="3">
    <source>
        <dbReference type="Proteomes" id="UP000019484"/>
    </source>
</evidence>
<evidence type="ECO:0000313" key="2">
    <source>
        <dbReference type="EMBL" id="EXJ78865.1"/>
    </source>
</evidence>
<organism evidence="2 3">
    <name type="scientific">Capronia coronata CBS 617.96</name>
    <dbReference type="NCBI Taxonomy" id="1182541"/>
    <lineage>
        <taxon>Eukaryota</taxon>
        <taxon>Fungi</taxon>
        <taxon>Dikarya</taxon>
        <taxon>Ascomycota</taxon>
        <taxon>Pezizomycotina</taxon>
        <taxon>Eurotiomycetes</taxon>
        <taxon>Chaetothyriomycetidae</taxon>
        <taxon>Chaetothyriales</taxon>
        <taxon>Herpotrichiellaceae</taxon>
        <taxon>Capronia</taxon>
    </lineage>
</organism>
<feature type="region of interest" description="Disordered" evidence="1">
    <location>
        <begin position="1"/>
        <end position="101"/>
    </location>
</feature>
<dbReference type="HOGENOM" id="CLU_555476_0_0_1"/>
<dbReference type="OrthoDB" id="10611878at2759"/>
<reference evidence="2 3" key="1">
    <citation type="submission" date="2013-03" db="EMBL/GenBank/DDBJ databases">
        <title>The Genome Sequence of Capronia coronata CBS 617.96.</title>
        <authorList>
            <consortium name="The Broad Institute Genomics Platform"/>
            <person name="Cuomo C."/>
            <person name="de Hoog S."/>
            <person name="Gorbushina A."/>
            <person name="Walker B."/>
            <person name="Young S.K."/>
            <person name="Zeng Q."/>
            <person name="Gargeya S."/>
            <person name="Fitzgerald M."/>
            <person name="Haas B."/>
            <person name="Abouelleil A."/>
            <person name="Allen A.W."/>
            <person name="Alvarado L."/>
            <person name="Arachchi H.M."/>
            <person name="Berlin A.M."/>
            <person name="Chapman S.B."/>
            <person name="Gainer-Dewar J."/>
            <person name="Goldberg J."/>
            <person name="Griggs A."/>
            <person name="Gujja S."/>
            <person name="Hansen M."/>
            <person name="Howarth C."/>
            <person name="Imamovic A."/>
            <person name="Ireland A."/>
            <person name="Larimer J."/>
            <person name="McCowan C."/>
            <person name="Murphy C."/>
            <person name="Pearson M."/>
            <person name="Poon T.W."/>
            <person name="Priest M."/>
            <person name="Roberts A."/>
            <person name="Saif S."/>
            <person name="Shea T."/>
            <person name="Sisk P."/>
            <person name="Sykes S."/>
            <person name="Wortman J."/>
            <person name="Nusbaum C."/>
            <person name="Birren B."/>
        </authorList>
    </citation>
    <scope>NUCLEOTIDE SEQUENCE [LARGE SCALE GENOMIC DNA]</scope>
    <source>
        <strain evidence="2 3">CBS 617.96</strain>
    </source>
</reference>
<feature type="compositionally biased region" description="Low complexity" evidence="1">
    <location>
        <begin position="193"/>
        <end position="228"/>
    </location>
</feature>
<dbReference type="GeneID" id="19164112"/>
<dbReference type="RefSeq" id="XP_007728313.1">
    <property type="nucleotide sequence ID" value="XM_007730123.1"/>
</dbReference>